<feature type="compositionally biased region" description="Pro residues" evidence="1">
    <location>
        <begin position="349"/>
        <end position="377"/>
    </location>
</feature>
<dbReference type="RefSeq" id="XP_032116170.1">
    <property type="nucleotide sequence ID" value="XM_032260279.1"/>
</dbReference>
<feature type="region of interest" description="Disordered" evidence="1">
    <location>
        <begin position="149"/>
        <end position="409"/>
    </location>
</feature>
<reference evidence="3" key="1">
    <citation type="submission" date="2025-08" db="UniProtKB">
        <authorList>
            <consortium name="RefSeq"/>
        </authorList>
    </citation>
    <scope>IDENTIFICATION</scope>
    <source>
        <tissue evidence="3">Blood</tissue>
    </source>
</reference>
<feature type="compositionally biased region" description="Basic and acidic residues" evidence="1">
    <location>
        <begin position="100"/>
        <end position="118"/>
    </location>
</feature>
<feature type="compositionally biased region" description="Pro residues" evidence="1">
    <location>
        <begin position="245"/>
        <end position="254"/>
    </location>
</feature>
<keyword evidence="2" id="KW-1185">Reference proteome</keyword>
<accession>A0A6J3GEB2</accession>
<dbReference type="GeneID" id="116538009"/>
<name>A0A6J3GEB2_SAPAP</name>
<gene>
    <name evidence="3" type="primary">LOC116538009</name>
</gene>
<protein>
    <submittedName>
        <fullName evidence="3">Uncharacterized protein LOC116538009</fullName>
    </submittedName>
</protein>
<feature type="region of interest" description="Disordered" evidence="1">
    <location>
        <begin position="77"/>
        <end position="118"/>
    </location>
</feature>
<evidence type="ECO:0000256" key="1">
    <source>
        <dbReference type="SAM" id="MobiDB-lite"/>
    </source>
</evidence>
<sequence>MGRNSCKRPKVLDLSAQLPVLLGTGQNYVMLVLEALLAWGKPNATNCKEGLAFLLGIHVPQAFSVPKSPEREELEVFPSPPSNLALRPGVSSQGAAQEVTGRRESRGEREGWRLAHRETQAPAKRSLFWRSRSPSHRSACACVRVTLKPQPQKPRGQSDQCSSSATVCPTSSALGRKAPGGSLSRSAGHGTPAAGRGQEETGDPTPTPRLGESIPLPSRDREPGFSITRAAGRRQGGSRHAATLPPFPGPPAPRRGPGAVDPALRQTFPGPRRLEEPAPSTYLRPSGSRALLGRRAGVGLRSPLPAPGAETRVPSPASPSSPLGSPARRVAPGTRRRRKEKWKLSTAPGPSPRPPGPPSPALLPARPSSPPACPRHPAPVTHLGAGAGWSGRARRRALPHVAPPTASWR</sequence>
<evidence type="ECO:0000313" key="2">
    <source>
        <dbReference type="Proteomes" id="UP000504640"/>
    </source>
</evidence>
<feature type="compositionally biased region" description="Polar residues" evidence="1">
    <location>
        <begin position="155"/>
        <end position="173"/>
    </location>
</feature>
<feature type="compositionally biased region" description="Low complexity" evidence="1">
    <location>
        <begin position="314"/>
        <end position="333"/>
    </location>
</feature>
<dbReference type="AlphaFoldDB" id="A0A6J3GEB2"/>
<proteinExistence type="predicted"/>
<dbReference type="Proteomes" id="UP000504640">
    <property type="component" value="Unplaced"/>
</dbReference>
<organism evidence="2 3">
    <name type="scientific">Sapajus apella</name>
    <name type="common">Brown-capped capuchin</name>
    <name type="synonym">Cebus apella</name>
    <dbReference type="NCBI Taxonomy" id="9515"/>
    <lineage>
        <taxon>Eukaryota</taxon>
        <taxon>Metazoa</taxon>
        <taxon>Chordata</taxon>
        <taxon>Craniata</taxon>
        <taxon>Vertebrata</taxon>
        <taxon>Euteleostomi</taxon>
        <taxon>Mammalia</taxon>
        <taxon>Eutheria</taxon>
        <taxon>Euarchontoglires</taxon>
        <taxon>Primates</taxon>
        <taxon>Haplorrhini</taxon>
        <taxon>Platyrrhini</taxon>
        <taxon>Cebidae</taxon>
        <taxon>Cebinae</taxon>
        <taxon>Sapajus</taxon>
    </lineage>
</organism>
<evidence type="ECO:0000313" key="3">
    <source>
        <dbReference type="RefSeq" id="XP_032116170.1"/>
    </source>
</evidence>